<dbReference type="InterPro" id="IPR036179">
    <property type="entry name" value="Ig-like_dom_sf"/>
</dbReference>
<dbReference type="InterPro" id="IPR013783">
    <property type="entry name" value="Ig-like_fold"/>
</dbReference>
<dbReference type="AlphaFoldDB" id="A0A8C5ARW0"/>
<accession>A0A8C5ARW0</accession>
<dbReference type="Ensembl" id="ENSGMOT00000031564.1">
    <property type="protein sequence ID" value="ENSGMOP00000035736.1"/>
    <property type="gene ID" value="ENSGMOG00000029315.1"/>
</dbReference>
<reference evidence="2" key="2">
    <citation type="submission" date="2025-09" db="UniProtKB">
        <authorList>
            <consortium name="Ensembl"/>
        </authorList>
    </citation>
    <scope>IDENTIFICATION</scope>
</reference>
<name>A0A8C5ARW0_GADMO</name>
<proteinExistence type="predicted"/>
<sequence length="267" mass="30034">HDPDIKVYQTADLEVIEGDSVTLHCCWTAVNHTHYRAVWRKNVTILHQQTAVKNDGEGCGSALSPVNNVTCGCAALTLPNVTRNHTGRYICQVSINKPTLIQFCGNGTMITVRERRSNEGTFSLPQRLDYVLNANIVNHFSTPLSDHGPDYRRPTAAPGPRRCFAGNSNGRRVPRHSDISVEAAEETRYKTFQSKEQTFYNMPSPVAFSLLHKPTTFCTNPGKHIRKRLKTNLKKARWSTDFSLRKHFILIFVCTFASQCILCICLA</sequence>
<dbReference type="Pfam" id="PF07686">
    <property type="entry name" value="V-set"/>
    <property type="match status" value="1"/>
</dbReference>
<reference evidence="2" key="1">
    <citation type="submission" date="2025-08" db="UniProtKB">
        <authorList>
            <consortium name="Ensembl"/>
        </authorList>
    </citation>
    <scope>IDENTIFICATION</scope>
</reference>
<dbReference type="SMART" id="SM00409">
    <property type="entry name" value="IG"/>
    <property type="match status" value="1"/>
</dbReference>
<feature type="domain" description="Ig-like" evidence="1">
    <location>
        <begin position="3"/>
        <end position="101"/>
    </location>
</feature>
<dbReference type="InterPro" id="IPR003599">
    <property type="entry name" value="Ig_sub"/>
</dbReference>
<dbReference type="InterPro" id="IPR013106">
    <property type="entry name" value="Ig_V-set"/>
</dbReference>
<organism evidence="2 3">
    <name type="scientific">Gadus morhua</name>
    <name type="common">Atlantic cod</name>
    <dbReference type="NCBI Taxonomy" id="8049"/>
    <lineage>
        <taxon>Eukaryota</taxon>
        <taxon>Metazoa</taxon>
        <taxon>Chordata</taxon>
        <taxon>Craniata</taxon>
        <taxon>Vertebrata</taxon>
        <taxon>Euteleostomi</taxon>
        <taxon>Actinopterygii</taxon>
        <taxon>Neopterygii</taxon>
        <taxon>Teleostei</taxon>
        <taxon>Neoteleostei</taxon>
        <taxon>Acanthomorphata</taxon>
        <taxon>Zeiogadaria</taxon>
        <taxon>Gadariae</taxon>
        <taxon>Gadiformes</taxon>
        <taxon>Gadoidei</taxon>
        <taxon>Gadidae</taxon>
        <taxon>Gadus</taxon>
    </lineage>
</organism>
<dbReference type="Proteomes" id="UP000694546">
    <property type="component" value="Unassembled WGS sequence"/>
</dbReference>
<dbReference type="Gene3D" id="2.60.40.10">
    <property type="entry name" value="Immunoglobulins"/>
    <property type="match status" value="1"/>
</dbReference>
<evidence type="ECO:0000313" key="3">
    <source>
        <dbReference type="Proteomes" id="UP000694546"/>
    </source>
</evidence>
<dbReference type="GeneTree" id="ENSGT00940000177059"/>
<protein>
    <recommendedName>
        <fullName evidence="1">Ig-like domain-containing protein</fullName>
    </recommendedName>
</protein>
<dbReference type="PROSITE" id="PS50835">
    <property type="entry name" value="IG_LIKE"/>
    <property type="match status" value="1"/>
</dbReference>
<dbReference type="InterPro" id="IPR007110">
    <property type="entry name" value="Ig-like_dom"/>
</dbReference>
<evidence type="ECO:0000259" key="1">
    <source>
        <dbReference type="PROSITE" id="PS50835"/>
    </source>
</evidence>
<keyword evidence="3" id="KW-1185">Reference proteome</keyword>
<evidence type="ECO:0000313" key="2">
    <source>
        <dbReference type="Ensembl" id="ENSGMOP00000035736.1"/>
    </source>
</evidence>
<dbReference type="SUPFAM" id="SSF48726">
    <property type="entry name" value="Immunoglobulin"/>
    <property type="match status" value="1"/>
</dbReference>